<name>A0A382B337_9ZZZZ</name>
<sequence length="148" mass="15990">MDNKGISNGSQKNSESSSQRGLGWVSLGAVLAGLSVMLGAFGAHSLKAQLTEKKLATFHTATDYLAYHALALMAIGILMCILNEKIVPKLQRSSYWISSGILLFSGSLYVLTFDGPRIFGPITPLGGLCFMTGWFTLAFNLFKYSKNS</sequence>
<dbReference type="PANTHER" id="PTHR43461:SF1">
    <property type="entry name" value="TRANSMEMBRANE PROTEIN 256"/>
    <property type="match status" value="1"/>
</dbReference>
<evidence type="ECO:0000256" key="5">
    <source>
        <dbReference type="SAM" id="Phobius"/>
    </source>
</evidence>
<evidence type="ECO:0000256" key="3">
    <source>
        <dbReference type="ARBA" id="ARBA00022989"/>
    </source>
</evidence>
<dbReference type="EMBL" id="UINC01027983">
    <property type="protein sequence ID" value="SVB08168.1"/>
    <property type="molecule type" value="Genomic_DNA"/>
</dbReference>
<dbReference type="Pfam" id="PF04241">
    <property type="entry name" value="DUF423"/>
    <property type="match status" value="1"/>
</dbReference>
<dbReference type="PANTHER" id="PTHR43461">
    <property type="entry name" value="TRANSMEMBRANE PROTEIN 256"/>
    <property type="match status" value="1"/>
</dbReference>
<organism evidence="6">
    <name type="scientific">marine metagenome</name>
    <dbReference type="NCBI Taxonomy" id="408172"/>
    <lineage>
        <taxon>unclassified sequences</taxon>
        <taxon>metagenomes</taxon>
        <taxon>ecological metagenomes</taxon>
    </lineage>
</organism>
<dbReference type="InterPro" id="IPR006696">
    <property type="entry name" value="DUF423"/>
</dbReference>
<feature type="transmembrane region" description="Helical" evidence="5">
    <location>
        <begin position="118"/>
        <end position="142"/>
    </location>
</feature>
<accession>A0A382B337</accession>
<proteinExistence type="predicted"/>
<gene>
    <name evidence="6" type="ORF">METZ01_LOCUS161022</name>
</gene>
<feature type="transmembrane region" description="Helical" evidence="5">
    <location>
        <begin position="94"/>
        <end position="112"/>
    </location>
</feature>
<evidence type="ECO:0000256" key="2">
    <source>
        <dbReference type="ARBA" id="ARBA00022692"/>
    </source>
</evidence>
<keyword evidence="4 5" id="KW-0472">Membrane</keyword>
<feature type="transmembrane region" description="Helical" evidence="5">
    <location>
        <begin position="64"/>
        <end position="82"/>
    </location>
</feature>
<protein>
    <recommendedName>
        <fullName evidence="7">DUF423 domain-containing protein</fullName>
    </recommendedName>
</protein>
<comment type="subcellular location">
    <subcellularLocation>
        <location evidence="1">Membrane</location>
        <topology evidence="1">Multi-pass membrane protein</topology>
    </subcellularLocation>
</comment>
<dbReference type="AlphaFoldDB" id="A0A382B337"/>
<evidence type="ECO:0008006" key="7">
    <source>
        <dbReference type="Google" id="ProtNLM"/>
    </source>
</evidence>
<reference evidence="6" key="1">
    <citation type="submission" date="2018-05" db="EMBL/GenBank/DDBJ databases">
        <authorList>
            <person name="Lanie J.A."/>
            <person name="Ng W.-L."/>
            <person name="Kazmierczak K.M."/>
            <person name="Andrzejewski T.M."/>
            <person name="Davidsen T.M."/>
            <person name="Wayne K.J."/>
            <person name="Tettelin H."/>
            <person name="Glass J.I."/>
            <person name="Rusch D."/>
            <person name="Podicherti R."/>
            <person name="Tsui H.-C.T."/>
            <person name="Winkler M.E."/>
        </authorList>
    </citation>
    <scope>NUCLEOTIDE SEQUENCE</scope>
</reference>
<evidence type="ECO:0000313" key="6">
    <source>
        <dbReference type="EMBL" id="SVB08168.1"/>
    </source>
</evidence>
<evidence type="ECO:0000256" key="4">
    <source>
        <dbReference type="ARBA" id="ARBA00023136"/>
    </source>
</evidence>
<dbReference type="GO" id="GO:0005886">
    <property type="term" value="C:plasma membrane"/>
    <property type="evidence" value="ECO:0007669"/>
    <property type="project" value="TreeGrafter"/>
</dbReference>
<feature type="transmembrane region" description="Helical" evidence="5">
    <location>
        <begin position="21"/>
        <end position="44"/>
    </location>
</feature>
<evidence type="ECO:0000256" key="1">
    <source>
        <dbReference type="ARBA" id="ARBA00004141"/>
    </source>
</evidence>
<keyword evidence="3 5" id="KW-1133">Transmembrane helix</keyword>
<keyword evidence="2 5" id="KW-0812">Transmembrane</keyword>